<evidence type="ECO:0000313" key="14">
    <source>
        <dbReference type="Proteomes" id="UP000294613"/>
    </source>
</evidence>
<evidence type="ECO:0000256" key="8">
    <source>
        <dbReference type="ARBA" id="ARBA00023136"/>
    </source>
</evidence>
<keyword evidence="5 10" id="KW-0547">Nucleotide-binding</keyword>
<organism evidence="13 14">
    <name type="scientific">Faecalimonas umbilicata</name>
    <dbReference type="NCBI Taxonomy" id="1912855"/>
    <lineage>
        <taxon>Bacteria</taxon>
        <taxon>Bacillati</taxon>
        <taxon>Bacillota</taxon>
        <taxon>Clostridia</taxon>
        <taxon>Lachnospirales</taxon>
        <taxon>Lachnospiraceae</taxon>
        <taxon>Faecalimonas</taxon>
    </lineage>
</organism>
<reference evidence="12 15" key="1">
    <citation type="journal article" date="2018" name="Int. J. Syst. Evol. Microbiol.">
        <title>Draft Genome Sequence of Faecalimonas umbilicata JCM 30896T, an Acetate-Producing Bacterium Isolated from Human Feces.</title>
        <authorList>
            <person name="Sakamoto M."/>
            <person name="Ikeyama N."/>
            <person name="Yuki M."/>
            <person name="Ohkuma M."/>
        </authorList>
    </citation>
    <scope>NUCLEOTIDE SEQUENCE [LARGE SCALE GENOMIC DNA]</scope>
    <source>
        <strain evidence="12 15">EGH7</strain>
    </source>
</reference>
<evidence type="ECO:0000256" key="4">
    <source>
        <dbReference type="ARBA" id="ARBA00022475"/>
    </source>
</evidence>
<comment type="function">
    <text evidence="9">Probably part of an ABC transporter complex. Responsible for energy coupling to the transport system.</text>
</comment>
<keyword evidence="3 10" id="KW-0813">Transport</keyword>
<dbReference type="AlphaFoldDB" id="A0A4R3JP74"/>
<evidence type="ECO:0000256" key="7">
    <source>
        <dbReference type="ARBA" id="ARBA00022967"/>
    </source>
</evidence>
<dbReference type="Gene3D" id="3.40.50.300">
    <property type="entry name" value="P-loop containing nucleotide triphosphate hydrolases"/>
    <property type="match status" value="1"/>
</dbReference>
<dbReference type="GO" id="GO:0016887">
    <property type="term" value="F:ATP hydrolysis activity"/>
    <property type="evidence" value="ECO:0007669"/>
    <property type="project" value="InterPro"/>
</dbReference>
<keyword evidence="8 10" id="KW-0472">Membrane</keyword>
<sequence>MSETILEAKHLYFSYDNDQTHSLNDFSLKIEKGKKIAVMGSNGSGKSTFFLCCNGIHRPSSGNLFFHGKEIGYSRRELLELRSNIGIVFQDPDNQLFSASVYEEISFGILNLGVSKDTARQAVSNIISKLEITPFQEKPTHALSGGQKKQVAIADILVMQPEILILDEPAASLDPKHTDIVRALIDQLSDNDMTILIATHDADYAFAWADEVVLIHEGSVLKSGTPLDVFSDTEALARTNLRPPSVLPLFQTLCRKHILSKELPVPRTLTELEQRLEALPDDAKKASSK</sequence>
<proteinExistence type="inferred from homology"/>
<dbReference type="GO" id="GO:0005524">
    <property type="term" value="F:ATP binding"/>
    <property type="evidence" value="ECO:0007669"/>
    <property type="project" value="UniProtKB-UniRule"/>
</dbReference>
<evidence type="ECO:0000256" key="1">
    <source>
        <dbReference type="ARBA" id="ARBA00004202"/>
    </source>
</evidence>
<comment type="function">
    <text evidence="10">Part of an ABC transporter complex. Responsible for energy coupling to the transport system.</text>
</comment>
<evidence type="ECO:0000259" key="11">
    <source>
        <dbReference type="PROSITE" id="PS50893"/>
    </source>
</evidence>
<evidence type="ECO:0000256" key="5">
    <source>
        <dbReference type="ARBA" id="ARBA00022741"/>
    </source>
</evidence>
<evidence type="ECO:0000256" key="10">
    <source>
        <dbReference type="RuleBase" id="RU364103"/>
    </source>
</evidence>
<dbReference type="Pfam" id="PF00005">
    <property type="entry name" value="ABC_tran"/>
    <property type="match status" value="1"/>
</dbReference>
<dbReference type="EMBL" id="SLZV01000008">
    <property type="protein sequence ID" value="TCS68442.1"/>
    <property type="molecule type" value="Genomic_DNA"/>
</dbReference>
<feature type="domain" description="ABC transporter" evidence="11">
    <location>
        <begin position="6"/>
        <end position="242"/>
    </location>
</feature>
<dbReference type="SMART" id="SM00382">
    <property type="entry name" value="AAA"/>
    <property type="match status" value="1"/>
</dbReference>
<evidence type="ECO:0000256" key="2">
    <source>
        <dbReference type="ARBA" id="ARBA00005417"/>
    </source>
</evidence>
<dbReference type="NCBIfam" id="TIGR01166">
    <property type="entry name" value="cbiO"/>
    <property type="match status" value="1"/>
</dbReference>
<comment type="similarity">
    <text evidence="2 10">Belongs to the ABC transporter superfamily.</text>
</comment>
<dbReference type="GO" id="GO:0043190">
    <property type="term" value="C:ATP-binding cassette (ABC) transporter complex"/>
    <property type="evidence" value="ECO:0007669"/>
    <property type="project" value="TreeGrafter"/>
</dbReference>
<dbReference type="PANTHER" id="PTHR43553:SF24">
    <property type="entry name" value="ENERGY-COUPLING FACTOR TRANSPORTER ATP-BINDING PROTEIN ECFA1"/>
    <property type="match status" value="1"/>
</dbReference>
<dbReference type="RefSeq" id="WP_116441366.1">
    <property type="nucleotide sequence ID" value="NZ_BHEO01000002.1"/>
</dbReference>
<dbReference type="InterPro" id="IPR003593">
    <property type="entry name" value="AAA+_ATPase"/>
</dbReference>
<dbReference type="GO" id="GO:0042626">
    <property type="term" value="F:ATPase-coupled transmembrane transporter activity"/>
    <property type="evidence" value="ECO:0007669"/>
    <property type="project" value="TreeGrafter"/>
</dbReference>
<evidence type="ECO:0000313" key="13">
    <source>
        <dbReference type="EMBL" id="TCS68442.1"/>
    </source>
</evidence>
<dbReference type="InterPro" id="IPR003439">
    <property type="entry name" value="ABC_transporter-like_ATP-bd"/>
</dbReference>
<evidence type="ECO:0000256" key="3">
    <source>
        <dbReference type="ARBA" id="ARBA00022448"/>
    </source>
</evidence>
<dbReference type="InterPro" id="IPR005876">
    <property type="entry name" value="Co_trans_ATP-bd"/>
</dbReference>
<evidence type="ECO:0000313" key="12">
    <source>
        <dbReference type="EMBL" id="GBU04515.1"/>
    </source>
</evidence>
<dbReference type="SUPFAM" id="SSF52540">
    <property type="entry name" value="P-loop containing nucleoside triphosphate hydrolases"/>
    <property type="match status" value="1"/>
</dbReference>
<dbReference type="PROSITE" id="PS50893">
    <property type="entry name" value="ABC_TRANSPORTER_2"/>
    <property type="match status" value="1"/>
</dbReference>
<evidence type="ECO:0000313" key="15">
    <source>
        <dbReference type="Proteomes" id="UP000702954"/>
    </source>
</evidence>
<gene>
    <name evidence="13" type="ORF">EDD74_10817</name>
    <name evidence="12" type="ORF">FAEUMB_10560</name>
</gene>
<dbReference type="EMBL" id="BHEO01000002">
    <property type="protein sequence ID" value="GBU04515.1"/>
    <property type="molecule type" value="Genomic_DNA"/>
</dbReference>
<evidence type="ECO:0000256" key="6">
    <source>
        <dbReference type="ARBA" id="ARBA00022840"/>
    </source>
</evidence>
<dbReference type="InterPro" id="IPR015856">
    <property type="entry name" value="ABC_transpr_CbiO/EcfA_su"/>
</dbReference>
<dbReference type="InterPro" id="IPR027417">
    <property type="entry name" value="P-loop_NTPase"/>
</dbReference>
<dbReference type="CDD" id="cd03225">
    <property type="entry name" value="ABC_cobalt_CbiO_domain1"/>
    <property type="match status" value="1"/>
</dbReference>
<keyword evidence="6 10" id="KW-0067">ATP-binding</keyword>
<dbReference type="GO" id="GO:0006824">
    <property type="term" value="P:cobalt ion transport"/>
    <property type="evidence" value="ECO:0007669"/>
    <property type="project" value="InterPro"/>
</dbReference>
<comment type="subcellular location">
    <subcellularLocation>
        <location evidence="1 10">Cell membrane</location>
        <topology evidence="1 10">Peripheral membrane protein</topology>
    </subcellularLocation>
</comment>
<dbReference type="FunFam" id="3.40.50.300:FF:000224">
    <property type="entry name" value="Energy-coupling factor transporter ATP-binding protein EcfA"/>
    <property type="match status" value="1"/>
</dbReference>
<comment type="caution">
    <text evidence="13">The sequence shown here is derived from an EMBL/GenBank/DDBJ whole genome shotgun (WGS) entry which is preliminary data.</text>
</comment>
<dbReference type="Proteomes" id="UP000702954">
    <property type="component" value="Unassembled WGS sequence"/>
</dbReference>
<dbReference type="PANTHER" id="PTHR43553">
    <property type="entry name" value="HEAVY METAL TRANSPORTER"/>
    <property type="match status" value="1"/>
</dbReference>
<accession>A0A4R3JP74</accession>
<keyword evidence="4 10" id="KW-1003">Cell membrane</keyword>
<reference evidence="13 14" key="2">
    <citation type="submission" date="2019-03" db="EMBL/GenBank/DDBJ databases">
        <title>Genomic Encyclopedia of Type Strains, Phase IV (KMG-IV): sequencing the most valuable type-strain genomes for metagenomic binning, comparative biology and taxonomic classification.</title>
        <authorList>
            <person name="Goeker M."/>
        </authorList>
    </citation>
    <scope>NUCLEOTIDE SEQUENCE [LARGE SCALE GENOMIC DNA]</scope>
    <source>
        <strain evidence="13 14">DSM 103426</strain>
    </source>
</reference>
<name>A0A4R3JP74_9FIRM</name>
<dbReference type="InterPro" id="IPR050095">
    <property type="entry name" value="ECF_ABC_transporter_ATP-bd"/>
</dbReference>
<protein>
    <recommendedName>
        <fullName evidence="10">ABC transporter ATP-binding protein</fullName>
    </recommendedName>
</protein>
<dbReference type="Proteomes" id="UP000294613">
    <property type="component" value="Unassembled WGS sequence"/>
</dbReference>
<evidence type="ECO:0000256" key="9">
    <source>
        <dbReference type="ARBA" id="ARBA00025157"/>
    </source>
</evidence>
<keyword evidence="15" id="KW-1185">Reference proteome</keyword>
<keyword evidence="7" id="KW-1278">Translocase</keyword>